<reference evidence="1" key="1">
    <citation type="submission" date="2021-06" db="EMBL/GenBank/DDBJ databases">
        <authorList>
            <person name="Criscuolo A."/>
        </authorList>
    </citation>
    <scope>NUCLEOTIDE SEQUENCE</scope>
    <source>
        <strain evidence="1">CIP111600</strain>
    </source>
</reference>
<evidence type="ECO:0000313" key="1">
    <source>
        <dbReference type="EMBL" id="CAG7626962.1"/>
    </source>
</evidence>
<keyword evidence="2" id="KW-1185">Reference proteome</keyword>
<organism evidence="1 2">
    <name type="scientific">Paenibacillus solanacearum</name>
    <dbReference type="NCBI Taxonomy" id="2048548"/>
    <lineage>
        <taxon>Bacteria</taxon>
        <taxon>Bacillati</taxon>
        <taxon>Bacillota</taxon>
        <taxon>Bacilli</taxon>
        <taxon>Bacillales</taxon>
        <taxon>Paenibacillaceae</taxon>
        <taxon>Paenibacillus</taxon>
    </lineage>
</organism>
<dbReference type="RefSeq" id="WP_218092638.1">
    <property type="nucleotide sequence ID" value="NZ_CAJVAS010000011.1"/>
</dbReference>
<accession>A0A916NXG8</accession>
<evidence type="ECO:0008006" key="3">
    <source>
        <dbReference type="Google" id="ProtNLM"/>
    </source>
</evidence>
<protein>
    <recommendedName>
        <fullName evidence="3">KTSC domain-containing protein</fullName>
    </recommendedName>
</protein>
<dbReference type="EMBL" id="CAJVAS010000011">
    <property type="protein sequence ID" value="CAG7626962.1"/>
    <property type="molecule type" value="Genomic_DNA"/>
</dbReference>
<gene>
    <name evidence="1" type="ORF">PAESOLCIP111_02867</name>
</gene>
<dbReference type="AlphaFoldDB" id="A0A916NXG8"/>
<evidence type="ECO:0000313" key="2">
    <source>
        <dbReference type="Proteomes" id="UP000693672"/>
    </source>
</evidence>
<name>A0A916NXG8_9BACL</name>
<sequence length="70" mass="7986">MNLLSIGSKQIAFIRYDDQASQMHIQYHTGQTCTCNGINPEQYRLLLQSPNRYDMIMKLTASEAHVPTQA</sequence>
<proteinExistence type="predicted"/>
<dbReference type="Proteomes" id="UP000693672">
    <property type="component" value="Unassembled WGS sequence"/>
</dbReference>
<comment type="caution">
    <text evidence="1">The sequence shown here is derived from an EMBL/GenBank/DDBJ whole genome shotgun (WGS) entry which is preliminary data.</text>
</comment>